<keyword evidence="7" id="KW-0808">Transferase</keyword>
<keyword evidence="7" id="KW-0032">Aminotransferase</keyword>
<dbReference type="SUPFAM" id="SSF53383">
    <property type="entry name" value="PLP-dependent transferases"/>
    <property type="match status" value="1"/>
</dbReference>
<dbReference type="GO" id="GO:0008483">
    <property type="term" value="F:transaminase activity"/>
    <property type="evidence" value="ECO:0007669"/>
    <property type="project" value="UniProtKB-KW"/>
</dbReference>
<evidence type="ECO:0000313" key="7">
    <source>
        <dbReference type="EMBL" id="EBY2251790.1"/>
    </source>
</evidence>
<feature type="non-terminal residue" evidence="7">
    <location>
        <position position="230"/>
    </location>
</feature>
<dbReference type="PANTHER" id="PTHR43525:SF1">
    <property type="entry name" value="PROTEIN MALY"/>
    <property type="match status" value="1"/>
</dbReference>
<dbReference type="GO" id="GO:0030170">
    <property type="term" value="F:pyridoxal phosphate binding"/>
    <property type="evidence" value="ECO:0007669"/>
    <property type="project" value="InterPro"/>
</dbReference>
<comment type="caution">
    <text evidence="7">The sequence shown here is derived from an EMBL/GenBank/DDBJ whole genome shotgun (WGS) entry which is preliminary data.</text>
</comment>
<dbReference type="GO" id="GO:0047804">
    <property type="term" value="F:cysteine-S-conjugate beta-lyase activity"/>
    <property type="evidence" value="ECO:0007669"/>
    <property type="project" value="UniProtKB-EC"/>
</dbReference>
<evidence type="ECO:0000259" key="6">
    <source>
        <dbReference type="Pfam" id="PF00155"/>
    </source>
</evidence>
<dbReference type="InterPro" id="IPR004839">
    <property type="entry name" value="Aminotransferase_I/II_large"/>
</dbReference>
<dbReference type="CDD" id="cd00609">
    <property type="entry name" value="AAT_like"/>
    <property type="match status" value="1"/>
</dbReference>
<dbReference type="EMBL" id="AAHNMO010000106">
    <property type="protein sequence ID" value="EBY2251790.1"/>
    <property type="molecule type" value="Genomic_DNA"/>
</dbReference>
<dbReference type="Gene3D" id="3.40.640.10">
    <property type="entry name" value="Type I PLP-dependent aspartate aminotransferase-like (Major domain)"/>
    <property type="match status" value="1"/>
</dbReference>
<gene>
    <name evidence="7" type="ORF">DU824_23370</name>
</gene>
<dbReference type="InterPro" id="IPR051798">
    <property type="entry name" value="Class-II_PLP-Dep_Aminotrans"/>
</dbReference>
<feature type="domain" description="Aminotransferase class I/classII large" evidence="6">
    <location>
        <begin position="36"/>
        <end position="218"/>
    </location>
</feature>
<protein>
    <recommendedName>
        <fullName evidence="2">cysteine-S-conjugate beta-lyase</fullName>
        <ecNumber evidence="2">4.4.1.13</ecNumber>
    </recommendedName>
</protein>
<name>A0A5W8USU2_SALET</name>
<dbReference type="InterPro" id="IPR015424">
    <property type="entry name" value="PyrdxlP-dep_Trfase"/>
</dbReference>
<evidence type="ECO:0000256" key="2">
    <source>
        <dbReference type="ARBA" id="ARBA00012224"/>
    </source>
</evidence>
<proteinExistence type="inferred from homology"/>
<dbReference type="AlphaFoldDB" id="A0A5W8USU2"/>
<evidence type="ECO:0000256" key="5">
    <source>
        <dbReference type="ARBA" id="ARBA00037974"/>
    </source>
</evidence>
<comment type="cofactor">
    <cofactor evidence="1">
        <name>pyridoxal 5'-phosphate</name>
        <dbReference type="ChEBI" id="CHEBI:597326"/>
    </cofactor>
</comment>
<accession>A0A5W8USU2</accession>
<dbReference type="Pfam" id="PF00155">
    <property type="entry name" value="Aminotran_1_2"/>
    <property type="match status" value="1"/>
</dbReference>
<keyword evidence="3" id="KW-0663">Pyridoxal phosphate</keyword>
<sequence length="230" mass="26413">MDFNQIINRNNTGSVKWDFIERHFGDGAGKLLPMWVSDFDFACPPEVQAALHQRIEHGVFGYSERDEAYFNALLHWFSSRHQLTLKQEWVCSVEGVVPGLALLVQMLTHPGDGIVVQGPYYGSFAKIITLNGRKLLENPLSESPDEGYQMDFCQLERLFRHERPPLMILCNPHNPTGRCWSANELEQLLFLCEAYDVTLISDEIWADLLLPGETFTSVLHLGERWHKRVI</sequence>
<keyword evidence="4" id="KW-0456">Lyase</keyword>
<dbReference type="PANTHER" id="PTHR43525">
    <property type="entry name" value="PROTEIN MALY"/>
    <property type="match status" value="1"/>
</dbReference>
<organism evidence="7">
    <name type="scientific">Salmonella enterica subsp. enterica serovar Bareilly</name>
    <dbReference type="NCBI Taxonomy" id="58096"/>
    <lineage>
        <taxon>Bacteria</taxon>
        <taxon>Pseudomonadati</taxon>
        <taxon>Pseudomonadota</taxon>
        <taxon>Gammaproteobacteria</taxon>
        <taxon>Enterobacterales</taxon>
        <taxon>Enterobacteriaceae</taxon>
        <taxon>Salmonella</taxon>
    </lineage>
</organism>
<dbReference type="EC" id="4.4.1.13" evidence="2"/>
<dbReference type="InterPro" id="IPR015421">
    <property type="entry name" value="PyrdxlP-dep_Trfase_major"/>
</dbReference>
<evidence type="ECO:0000256" key="1">
    <source>
        <dbReference type="ARBA" id="ARBA00001933"/>
    </source>
</evidence>
<comment type="similarity">
    <text evidence="5">Belongs to the class-II pyridoxal-phosphate-dependent aminotransferase family. MalY/PatB cystathionine beta-lyase subfamily.</text>
</comment>
<evidence type="ECO:0000256" key="4">
    <source>
        <dbReference type="ARBA" id="ARBA00023239"/>
    </source>
</evidence>
<reference evidence="7" key="1">
    <citation type="submission" date="2018-07" db="EMBL/GenBank/DDBJ databases">
        <authorList>
            <person name="Ashton P.M."/>
            <person name="Dallman T."/>
            <person name="Nair S."/>
            <person name="De Pinna E."/>
            <person name="Peters T."/>
            <person name="Grant K."/>
        </authorList>
    </citation>
    <scope>NUCLEOTIDE SEQUENCE</scope>
    <source>
        <strain evidence="7">391740</strain>
    </source>
</reference>
<dbReference type="Gene3D" id="3.90.1150.10">
    <property type="entry name" value="Aspartate Aminotransferase, domain 1"/>
    <property type="match status" value="1"/>
</dbReference>
<evidence type="ECO:0000256" key="3">
    <source>
        <dbReference type="ARBA" id="ARBA00022898"/>
    </source>
</evidence>
<dbReference type="InterPro" id="IPR015422">
    <property type="entry name" value="PyrdxlP-dep_Trfase_small"/>
</dbReference>